<dbReference type="InterPro" id="IPR007236">
    <property type="entry name" value="SlyX"/>
</dbReference>
<evidence type="ECO:0000313" key="2">
    <source>
        <dbReference type="EMBL" id="MDX6850032.1"/>
    </source>
</evidence>
<evidence type="ECO:0000256" key="1">
    <source>
        <dbReference type="SAM" id="Coils"/>
    </source>
</evidence>
<feature type="coiled-coil region" evidence="1">
    <location>
        <begin position="6"/>
        <end position="40"/>
    </location>
</feature>
<comment type="caution">
    <text evidence="2">The sequence shown here is derived from an EMBL/GenBank/DDBJ whole genome shotgun (WGS) entry which is preliminary data.</text>
</comment>
<reference evidence="2 3" key="1">
    <citation type="submission" date="2023-11" db="EMBL/GenBank/DDBJ databases">
        <title>Gilvimarinus fulvus sp. nov., isolated from the surface of Kelp.</title>
        <authorList>
            <person name="Sun Y.Y."/>
            <person name="Gong Y."/>
            <person name="Du Z.J."/>
        </authorList>
    </citation>
    <scope>NUCLEOTIDE SEQUENCE [LARGE SCALE GENOMIC DNA]</scope>
    <source>
        <strain evidence="2 3">SDUM040013</strain>
    </source>
</reference>
<dbReference type="Proteomes" id="UP001273505">
    <property type="component" value="Unassembled WGS sequence"/>
</dbReference>
<sequence length="69" mass="8013">MSNSEIQELQSRLAYQEDTLAQLNTMVARQDRQIQELVAALKSVAQKYDDLMFEREQSQGVVDEKPPHY</sequence>
<dbReference type="PANTHER" id="PTHR36508:SF1">
    <property type="entry name" value="PROTEIN SLYX"/>
    <property type="match status" value="1"/>
</dbReference>
<dbReference type="PANTHER" id="PTHR36508">
    <property type="entry name" value="PROTEIN SLYX"/>
    <property type="match status" value="1"/>
</dbReference>
<organism evidence="2 3">
    <name type="scientific">Gilvimarinus gilvus</name>
    <dbReference type="NCBI Taxonomy" id="3058038"/>
    <lineage>
        <taxon>Bacteria</taxon>
        <taxon>Pseudomonadati</taxon>
        <taxon>Pseudomonadota</taxon>
        <taxon>Gammaproteobacteria</taxon>
        <taxon>Cellvibrionales</taxon>
        <taxon>Cellvibrionaceae</taxon>
        <taxon>Gilvimarinus</taxon>
    </lineage>
</organism>
<dbReference type="RefSeq" id="WP_302722503.1">
    <property type="nucleotide sequence ID" value="NZ_JAULRU010000569.1"/>
</dbReference>
<evidence type="ECO:0000313" key="3">
    <source>
        <dbReference type="Proteomes" id="UP001273505"/>
    </source>
</evidence>
<dbReference type="EMBL" id="JAXAFO010000018">
    <property type="protein sequence ID" value="MDX6850032.1"/>
    <property type="molecule type" value="Genomic_DNA"/>
</dbReference>
<name>A0ABU4RYQ5_9GAMM</name>
<gene>
    <name evidence="2" type="ORF">SCD92_11725</name>
</gene>
<dbReference type="Gene3D" id="1.20.5.300">
    <property type="match status" value="1"/>
</dbReference>
<accession>A0ABU4RYQ5</accession>
<dbReference type="Pfam" id="PF04102">
    <property type="entry name" value="SlyX"/>
    <property type="match status" value="1"/>
</dbReference>
<keyword evidence="3" id="KW-1185">Reference proteome</keyword>
<keyword evidence="1" id="KW-0175">Coiled coil</keyword>
<protein>
    <submittedName>
        <fullName evidence="2">SlyX family protein</fullName>
    </submittedName>
</protein>
<proteinExistence type="predicted"/>